<evidence type="ECO:0000256" key="1">
    <source>
        <dbReference type="SAM" id="MobiDB-lite"/>
    </source>
</evidence>
<feature type="compositionally biased region" description="Basic and acidic residues" evidence="1">
    <location>
        <begin position="108"/>
        <end position="121"/>
    </location>
</feature>
<accession>A0A7R9PBA2</accession>
<dbReference type="AlphaFoldDB" id="A0A7R9PBA2"/>
<protein>
    <submittedName>
        <fullName evidence="2">(California timema) hypothetical protein</fullName>
    </submittedName>
</protein>
<name>A0A7R9PBA2_TIMCA</name>
<dbReference type="EMBL" id="OE184605">
    <property type="protein sequence ID" value="CAD7576735.1"/>
    <property type="molecule type" value="Genomic_DNA"/>
</dbReference>
<evidence type="ECO:0000313" key="2">
    <source>
        <dbReference type="EMBL" id="CAD7576735.1"/>
    </source>
</evidence>
<gene>
    <name evidence="2" type="ORF">TCMB3V08_LOCUS9298</name>
</gene>
<reference evidence="2" key="1">
    <citation type="submission" date="2020-11" db="EMBL/GenBank/DDBJ databases">
        <authorList>
            <person name="Tran Van P."/>
        </authorList>
    </citation>
    <scope>NUCLEOTIDE SEQUENCE</scope>
</reference>
<feature type="region of interest" description="Disordered" evidence="1">
    <location>
        <begin position="101"/>
        <end position="123"/>
    </location>
</feature>
<proteinExistence type="predicted"/>
<sequence>MATKQNKASHMMKLKTWNKPNRPDKIIQWQNSTQYVKKVATSQPAPLRRRSGKCRHDRRVEIRTQQCACLRRHTPVKESTALWADIGESYIFIVKADILGASGDDSDKEPTWKPEKDEQRGKKSILGKIYRVLRGYHRGNQSDFKHRH</sequence>
<organism evidence="2">
    <name type="scientific">Timema californicum</name>
    <name type="common">California timema</name>
    <name type="synonym">Walking stick</name>
    <dbReference type="NCBI Taxonomy" id="61474"/>
    <lineage>
        <taxon>Eukaryota</taxon>
        <taxon>Metazoa</taxon>
        <taxon>Ecdysozoa</taxon>
        <taxon>Arthropoda</taxon>
        <taxon>Hexapoda</taxon>
        <taxon>Insecta</taxon>
        <taxon>Pterygota</taxon>
        <taxon>Neoptera</taxon>
        <taxon>Polyneoptera</taxon>
        <taxon>Phasmatodea</taxon>
        <taxon>Timematodea</taxon>
        <taxon>Timematoidea</taxon>
        <taxon>Timematidae</taxon>
        <taxon>Timema</taxon>
    </lineage>
</organism>